<accession>A0ABT9VZU3</accession>
<evidence type="ECO:0000259" key="6">
    <source>
        <dbReference type="Pfam" id="PF07732"/>
    </source>
</evidence>
<dbReference type="PROSITE" id="PS00080">
    <property type="entry name" value="MULTICOPPER_OXIDASE2"/>
    <property type="match status" value="1"/>
</dbReference>
<keyword evidence="8" id="KW-1185">Reference proteome</keyword>
<dbReference type="SUPFAM" id="SSF49503">
    <property type="entry name" value="Cupredoxins"/>
    <property type="match status" value="3"/>
</dbReference>
<dbReference type="InterPro" id="IPR045087">
    <property type="entry name" value="Cu-oxidase_fam"/>
</dbReference>
<feature type="transmembrane region" description="Helical" evidence="3">
    <location>
        <begin position="115"/>
        <end position="142"/>
    </location>
</feature>
<dbReference type="InterPro" id="IPR008972">
    <property type="entry name" value="Cupredoxin"/>
</dbReference>
<dbReference type="InterPro" id="IPR001117">
    <property type="entry name" value="Cu-oxidase_2nd"/>
</dbReference>
<dbReference type="InterPro" id="IPR011707">
    <property type="entry name" value="Cu-oxidase-like_N"/>
</dbReference>
<evidence type="ECO:0000259" key="5">
    <source>
        <dbReference type="Pfam" id="PF07731"/>
    </source>
</evidence>
<feature type="domain" description="Plastocyanin-like" evidence="4">
    <location>
        <begin position="428"/>
        <end position="493"/>
    </location>
</feature>
<proteinExistence type="predicted"/>
<dbReference type="PANTHER" id="PTHR11709">
    <property type="entry name" value="MULTI-COPPER OXIDASE"/>
    <property type="match status" value="1"/>
</dbReference>
<evidence type="ECO:0000256" key="2">
    <source>
        <dbReference type="ARBA" id="ARBA00023002"/>
    </source>
</evidence>
<organism evidence="7 8">
    <name type="scientific">Caldalkalibacillus horti</name>
    <dbReference type="NCBI Taxonomy" id="77523"/>
    <lineage>
        <taxon>Bacteria</taxon>
        <taxon>Bacillati</taxon>
        <taxon>Bacillota</taxon>
        <taxon>Bacilli</taxon>
        <taxon>Bacillales</taxon>
        <taxon>Bacillaceae</taxon>
        <taxon>Caldalkalibacillus</taxon>
    </lineage>
</organism>
<keyword evidence="2" id="KW-0560">Oxidoreductase</keyword>
<feature type="transmembrane region" description="Helical" evidence="3">
    <location>
        <begin position="6"/>
        <end position="28"/>
    </location>
</feature>
<keyword evidence="3" id="KW-1133">Transmembrane helix</keyword>
<dbReference type="CDD" id="cd04202">
    <property type="entry name" value="CuRO_D2_2dMcoN_like"/>
    <property type="match status" value="1"/>
</dbReference>
<name>A0ABT9VZU3_9BACI</name>
<dbReference type="InterPro" id="IPR002355">
    <property type="entry name" value="Cu_oxidase_Cu_BS"/>
</dbReference>
<feature type="transmembrane region" description="Helical" evidence="3">
    <location>
        <begin position="185"/>
        <end position="204"/>
    </location>
</feature>
<gene>
    <name evidence="7" type="ORF">J2S11_002432</name>
</gene>
<feature type="domain" description="Plastocyanin-like" evidence="5">
    <location>
        <begin position="574"/>
        <end position="676"/>
    </location>
</feature>
<keyword evidence="1" id="KW-0479">Metal-binding</keyword>
<evidence type="ECO:0000259" key="4">
    <source>
        <dbReference type="Pfam" id="PF00394"/>
    </source>
</evidence>
<comment type="caution">
    <text evidence="7">The sequence shown here is derived from an EMBL/GenBank/DDBJ whole genome shotgun (WGS) entry which is preliminary data.</text>
</comment>
<protein>
    <submittedName>
        <fullName evidence="7">FtsP/CotA-like multicopper oxidase with cupredoxin domain</fullName>
    </submittedName>
</protein>
<reference evidence="7 8" key="1">
    <citation type="submission" date="2023-07" db="EMBL/GenBank/DDBJ databases">
        <title>Genomic Encyclopedia of Type Strains, Phase IV (KMG-IV): sequencing the most valuable type-strain genomes for metagenomic binning, comparative biology and taxonomic classification.</title>
        <authorList>
            <person name="Goeker M."/>
        </authorList>
    </citation>
    <scope>NUCLEOTIDE SEQUENCE [LARGE SCALE GENOMIC DNA]</scope>
    <source>
        <strain evidence="7 8">DSM 12751</strain>
    </source>
</reference>
<dbReference type="InterPro" id="IPR011706">
    <property type="entry name" value="Cu-oxidase_C"/>
</dbReference>
<feature type="transmembrane region" description="Helical" evidence="3">
    <location>
        <begin position="81"/>
        <end position="99"/>
    </location>
</feature>
<evidence type="ECO:0000256" key="3">
    <source>
        <dbReference type="SAM" id="Phobius"/>
    </source>
</evidence>
<dbReference type="Gene3D" id="2.60.40.420">
    <property type="entry name" value="Cupredoxins - blue copper proteins"/>
    <property type="match status" value="3"/>
</dbReference>
<dbReference type="Pfam" id="PF07732">
    <property type="entry name" value="Cu-oxidase_3"/>
    <property type="match status" value="1"/>
</dbReference>
<feature type="transmembrane region" description="Helical" evidence="3">
    <location>
        <begin position="148"/>
        <end position="165"/>
    </location>
</feature>
<dbReference type="Pfam" id="PF07731">
    <property type="entry name" value="Cu-oxidase_2"/>
    <property type="match status" value="1"/>
</dbReference>
<feature type="transmembrane region" description="Helical" evidence="3">
    <location>
        <begin position="49"/>
        <end position="75"/>
    </location>
</feature>
<evidence type="ECO:0000313" key="7">
    <source>
        <dbReference type="EMBL" id="MDQ0166528.1"/>
    </source>
</evidence>
<evidence type="ECO:0000313" key="8">
    <source>
        <dbReference type="Proteomes" id="UP001235840"/>
    </source>
</evidence>
<dbReference type="Pfam" id="PF00394">
    <property type="entry name" value="Cu-oxidase"/>
    <property type="match status" value="1"/>
</dbReference>
<evidence type="ECO:0000256" key="1">
    <source>
        <dbReference type="ARBA" id="ARBA00022723"/>
    </source>
</evidence>
<dbReference type="RefSeq" id="WP_307394809.1">
    <property type="nucleotide sequence ID" value="NZ_BAAADK010000045.1"/>
</dbReference>
<keyword evidence="3" id="KW-0472">Membrane</keyword>
<sequence length="694" mass="77158">MLETLYGIEIILLAALAGVWTITAIFAANIKHALIHEGKLDMWKLLTRVGIRVGMLIFVLWLLLQLSIVLFLGWLFAADRILVALPILLLAALAVLVFSRSKANRISGAQEKEMILLLVPIQTMMAASLVSNALVMFIIPAIPHWFDTIYYFYILLLVAAILWLYQRWSIKSIRRKKHGVVKRFVKNAIILMLGFIGVVTWMVVGMELSKLPENMEMVHHDKVDYGGGIVLNDHFSHAEHSEEAIISETEMISVTDLTGPQEGQADKSFKLEAAKKMVQLSSGVEFEAWTFNGQFPGPELVVQEGDLVEIKLVNKDIEAGVTIHWHGVDVPNAEDGVAGMTQNAVRPGETYTYRFIVEETGSHWYHSHQVSSVQVQKGLFGAFTILPKEDKGEVIDHSMELVTFAHEFQSGRDIVTTLGLLDTLEHHEVAPGTKVRLRLMNSSSNTKHYVLHGVPYTVVAIDGYDLHEPEEFSGKMLPIGGGGRYDVVFTMPDSTVSLGINKDSYTNTMAGIVFSSGGQGDFTLGDDRTIFDPYSYGSPLEGALSEFTSFDRQFTMVLDMFYIGFYNGKIGATWAINGEVFPNVPTFMVQEGDVVKTTVVNRTFADHPMHLHGHHIHVLSRNGKSLTGSPLVLDTLLVKPGETYEYAFVANNPGLWMDHCHNLEHAALGMSMHLAYSNVTTPFVLGGKYDNYPE</sequence>
<dbReference type="Proteomes" id="UP001235840">
    <property type="component" value="Unassembled WGS sequence"/>
</dbReference>
<feature type="domain" description="Plastocyanin-like" evidence="6">
    <location>
        <begin position="275"/>
        <end position="389"/>
    </location>
</feature>
<dbReference type="EMBL" id="JAUSTY010000009">
    <property type="protein sequence ID" value="MDQ0166528.1"/>
    <property type="molecule type" value="Genomic_DNA"/>
</dbReference>
<keyword evidence="3" id="KW-0812">Transmembrane</keyword>